<comment type="subunit">
    <text evidence="2 8">Part of the 50S ribosomal subunit.</text>
</comment>
<keyword evidence="5 8" id="KW-0689">Ribosomal protein</keyword>
<dbReference type="SUPFAM" id="SSF143800">
    <property type="entry name" value="L28p-like"/>
    <property type="match status" value="1"/>
</dbReference>
<dbReference type="PRINTS" id="PR01249">
    <property type="entry name" value="RIBOSOMALL31"/>
</dbReference>
<gene>
    <name evidence="8 9" type="primary">rpmE</name>
    <name evidence="9" type="ORF">V5E97_29815</name>
</gene>
<dbReference type="GO" id="GO:0005840">
    <property type="term" value="C:ribosome"/>
    <property type="evidence" value="ECO:0007669"/>
    <property type="project" value="UniProtKB-KW"/>
</dbReference>
<keyword evidence="3 8" id="KW-0699">rRNA-binding</keyword>
<evidence type="ECO:0000256" key="5">
    <source>
        <dbReference type="ARBA" id="ARBA00022980"/>
    </source>
</evidence>
<comment type="cofactor">
    <cofactor evidence="8">
        <name>Zn(2+)</name>
        <dbReference type="ChEBI" id="CHEBI:29105"/>
    </cofactor>
    <text evidence="8">Binds 1 zinc ion per subunit.</text>
</comment>
<keyword evidence="8" id="KW-0479">Metal-binding</keyword>
<dbReference type="GO" id="GO:0006412">
    <property type="term" value="P:translation"/>
    <property type="evidence" value="ECO:0007669"/>
    <property type="project" value="UniProtKB-UniRule"/>
</dbReference>
<dbReference type="GO" id="GO:1990904">
    <property type="term" value="C:ribonucleoprotein complex"/>
    <property type="evidence" value="ECO:0007669"/>
    <property type="project" value="UniProtKB-KW"/>
</dbReference>
<feature type="binding site" evidence="8">
    <location>
        <position position="16"/>
    </location>
    <ligand>
        <name>Zn(2+)</name>
        <dbReference type="ChEBI" id="CHEBI:29105"/>
    </ligand>
</feature>
<keyword evidence="4 8" id="KW-0694">RNA-binding</keyword>
<evidence type="ECO:0000256" key="1">
    <source>
        <dbReference type="ARBA" id="ARBA00009296"/>
    </source>
</evidence>
<evidence type="ECO:0000256" key="7">
    <source>
        <dbReference type="ARBA" id="ARBA00035687"/>
    </source>
</evidence>
<dbReference type="HAMAP" id="MF_00501">
    <property type="entry name" value="Ribosomal_bL31_1"/>
    <property type="match status" value="1"/>
</dbReference>
<dbReference type="Gene3D" id="4.10.830.30">
    <property type="entry name" value="Ribosomal protein L31"/>
    <property type="match status" value="1"/>
</dbReference>
<dbReference type="AlphaFoldDB" id="A0AAU7CBW7"/>
<feature type="binding site" evidence="8">
    <location>
        <position position="39"/>
    </location>
    <ligand>
        <name>Zn(2+)</name>
        <dbReference type="ChEBI" id="CHEBI:29105"/>
    </ligand>
</feature>
<evidence type="ECO:0000256" key="2">
    <source>
        <dbReference type="ARBA" id="ARBA00011838"/>
    </source>
</evidence>
<evidence type="ECO:0000256" key="4">
    <source>
        <dbReference type="ARBA" id="ARBA00022884"/>
    </source>
</evidence>
<dbReference type="InterPro" id="IPR027491">
    <property type="entry name" value="Ribosomal_bL31_A"/>
</dbReference>
<name>A0AAU7CBW7_9BACT</name>
<feature type="binding site" evidence="8">
    <location>
        <position position="36"/>
    </location>
    <ligand>
        <name>Zn(2+)</name>
        <dbReference type="ChEBI" id="CHEBI:29105"/>
    </ligand>
</feature>
<dbReference type="InterPro" id="IPR042105">
    <property type="entry name" value="Ribosomal_bL31_sf"/>
</dbReference>
<dbReference type="GO" id="GO:0046872">
    <property type="term" value="F:metal ion binding"/>
    <property type="evidence" value="ECO:0007669"/>
    <property type="project" value="UniProtKB-KW"/>
</dbReference>
<comment type="function">
    <text evidence="8">Binds the 23S rRNA.</text>
</comment>
<dbReference type="PROSITE" id="PS01143">
    <property type="entry name" value="RIBOSOMAL_L31"/>
    <property type="match status" value="1"/>
</dbReference>
<comment type="similarity">
    <text evidence="1 8">Belongs to the bacterial ribosomal protein bL31 family. Type A subfamily.</text>
</comment>
<dbReference type="Pfam" id="PF01197">
    <property type="entry name" value="Ribosomal_L31"/>
    <property type="match status" value="1"/>
</dbReference>
<dbReference type="NCBIfam" id="TIGR00105">
    <property type="entry name" value="L31"/>
    <property type="match status" value="1"/>
</dbReference>
<proteinExistence type="inferred from homology"/>
<reference evidence="9" key="1">
    <citation type="submission" date="2024-05" db="EMBL/GenBank/DDBJ databases">
        <title>Planctomycetes of the genus Singulisphaera possess chitinolytic capabilities.</title>
        <authorList>
            <person name="Ivanova A."/>
        </authorList>
    </citation>
    <scope>NUCLEOTIDE SEQUENCE</scope>
    <source>
        <strain evidence="9">Ch08T</strain>
    </source>
</reference>
<evidence type="ECO:0000256" key="8">
    <source>
        <dbReference type="HAMAP-Rule" id="MF_00501"/>
    </source>
</evidence>
<organism evidence="9">
    <name type="scientific">Singulisphaera sp. Ch08</name>
    <dbReference type="NCBI Taxonomy" id="3120278"/>
    <lineage>
        <taxon>Bacteria</taxon>
        <taxon>Pseudomonadati</taxon>
        <taxon>Planctomycetota</taxon>
        <taxon>Planctomycetia</taxon>
        <taxon>Isosphaerales</taxon>
        <taxon>Isosphaeraceae</taxon>
        <taxon>Singulisphaera</taxon>
    </lineage>
</organism>
<dbReference type="NCBIfam" id="NF000612">
    <property type="entry name" value="PRK00019.1"/>
    <property type="match status" value="1"/>
</dbReference>
<dbReference type="EMBL" id="CP155447">
    <property type="protein sequence ID" value="XBH02499.1"/>
    <property type="molecule type" value="Genomic_DNA"/>
</dbReference>
<dbReference type="PANTHER" id="PTHR33280:SF1">
    <property type="entry name" value="LARGE RIBOSOMAL SUBUNIT PROTEIN BL31C"/>
    <property type="match status" value="1"/>
</dbReference>
<accession>A0AAU7CBW7</accession>
<feature type="binding site" evidence="8">
    <location>
        <position position="18"/>
    </location>
    <ligand>
        <name>Zn(2+)</name>
        <dbReference type="ChEBI" id="CHEBI:29105"/>
    </ligand>
</feature>
<dbReference type="InterPro" id="IPR034704">
    <property type="entry name" value="Ribosomal_bL28/bL31-like_sf"/>
</dbReference>
<dbReference type="GO" id="GO:0003735">
    <property type="term" value="F:structural constituent of ribosome"/>
    <property type="evidence" value="ECO:0007669"/>
    <property type="project" value="InterPro"/>
</dbReference>
<protein>
    <recommendedName>
        <fullName evidence="7 8">Large ribosomal subunit protein bL31</fullName>
    </recommendedName>
</protein>
<dbReference type="RefSeq" id="WP_406695240.1">
    <property type="nucleotide sequence ID" value="NZ_CP155447.1"/>
</dbReference>
<dbReference type="PANTHER" id="PTHR33280">
    <property type="entry name" value="50S RIBOSOMAL PROTEIN L31, CHLOROPLASTIC"/>
    <property type="match status" value="1"/>
</dbReference>
<dbReference type="GO" id="GO:0019843">
    <property type="term" value="F:rRNA binding"/>
    <property type="evidence" value="ECO:0007669"/>
    <property type="project" value="UniProtKB-KW"/>
</dbReference>
<keyword evidence="6 8" id="KW-0687">Ribonucleoprotein</keyword>
<evidence type="ECO:0000256" key="3">
    <source>
        <dbReference type="ARBA" id="ARBA00022730"/>
    </source>
</evidence>
<dbReference type="InterPro" id="IPR002150">
    <property type="entry name" value="Ribosomal_bL31"/>
</dbReference>
<evidence type="ECO:0000256" key="6">
    <source>
        <dbReference type="ARBA" id="ARBA00023274"/>
    </source>
</evidence>
<dbReference type="NCBIfam" id="NF001809">
    <property type="entry name" value="PRK00528.1"/>
    <property type="match status" value="1"/>
</dbReference>
<evidence type="ECO:0000313" key="9">
    <source>
        <dbReference type="EMBL" id="XBH02499.1"/>
    </source>
</evidence>
<keyword evidence="8" id="KW-0862">Zinc</keyword>
<sequence length="83" mass="9055">MKDSIHPNYQECDVTCGCGNTFKTRSTKPKIAVEVCSKCHPYYTGSVKFVDAAGRVDKFNKKFQGTYGKAKKEAAAVEATAKA</sequence>